<evidence type="ECO:0000313" key="2">
    <source>
        <dbReference type="Proteomes" id="UP000326554"/>
    </source>
</evidence>
<dbReference type="Proteomes" id="UP000326554">
    <property type="component" value="Unassembled WGS sequence"/>
</dbReference>
<proteinExistence type="predicted"/>
<name>A0A5J5GKP5_9RHOB</name>
<comment type="caution">
    <text evidence="1">The sequence shown here is derived from an EMBL/GenBank/DDBJ whole genome shotgun (WGS) entry which is preliminary data.</text>
</comment>
<dbReference type="AlphaFoldDB" id="A0A5J5GKP5"/>
<dbReference type="EMBL" id="VYQE01000002">
    <property type="protein sequence ID" value="KAA9008896.1"/>
    <property type="molecule type" value="Genomic_DNA"/>
</dbReference>
<dbReference type="RefSeq" id="WP_150444429.1">
    <property type="nucleotide sequence ID" value="NZ_VYQE01000002.1"/>
</dbReference>
<reference evidence="1 2" key="1">
    <citation type="submission" date="2019-09" db="EMBL/GenBank/DDBJ databases">
        <authorList>
            <person name="Park J.-S."/>
            <person name="Choi H.-J."/>
        </authorList>
    </citation>
    <scope>NUCLEOTIDE SEQUENCE [LARGE SCALE GENOMIC DNA]</scope>
    <source>
        <strain evidence="1 2">176SS1-4</strain>
    </source>
</reference>
<evidence type="ECO:0000313" key="1">
    <source>
        <dbReference type="EMBL" id="KAA9008896.1"/>
    </source>
</evidence>
<evidence type="ECO:0008006" key="3">
    <source>
        <dbReference type="Google" id="ProtNLM"/>
    </source>
</evidence>
<keyword evidence="2" id="KW-1185">Reference proteome</keyword>
<accession>A0A5J5GKP5</accession>
<gene>
    <name evidence="1" type="ORF">F3S47_06435</name>
</gene>
<sequence>MTGQDLREAHSRQSVLREIILEHGFIADLLRLCWRRGVHDVEILRSEFDAGGYDLVVSRGDVTRHLQLKAKHVDGRRSSFAVGLRLAARPAGGVLCLVVTDDLEIDHYRWFGNGPDVPLPDITGMKVARHTKGDAEGTKAERPDHRLVPLSHFDKLRTIEEVAETLLGPLPSSGR</sequence>
<protein>
    <recommendedName>
        <fullName evidence="3">DUF4365 domain-containing protein</fullName>
    </recommendedName>
</protein>
<organism evidence="1 2">
    <name type="scientific">Histidinibacterium aquaticum</name>
    <dbReference type="NCBI Taxonomy" id="2613962"/>
    <lineage>
        <taxon>Bacteria</taxon>
        <taxon>Pseudomonadati</taxon>
        <taxon>Pseudomonadota</taxon>
        <taxon>Alphaproteobacteria</taxon>
        <taxon>Rhodobacterales</taxon>
        <taxon>Paracoccaceae</taxon>
        <taxon>Histidinibacterium</taxon>
    </lineage>
</organism>